<proteinExistence type="predicted"/>
<dbReference type="Proteomes" id="UP001159641">
    <property type="component" value="Unassembled WGS sequence"/>
</dbReference>
<accession>A0AB34GG64</accession>
<sequence>MQFYRGRVFQEKSHHPRPAPHLALWARAHSRRPPSHPAAPIVRPSSFGPAARPGSTVLAAGSRTYRPAAALALRVATSESTAATVTLAGVRLRAAGAVGRGSSLEAALIITVVSSPLPVS</sequence>
<dbReference type="AlphaFoldDB" id="A0AB34GG64"/>
<evidence type="ECO:0000313" key="3">
    <source>
        <dbReference type="Proteomes" id="UP001159641"/>
    </source>
</evidence>
<evidence type="ECO:0000313" key="2">
    <source>
        <dbReference type="EMBL" id="KAJ8777525.1"/>
    </source>
</evidence>
<keyword evidence="3" id="KW-1185">Reference proteome</keyword>
<protein>
    <submittedName>
        <fullName evidence="2">Uncharacterized protein</fullName>
    </submittedName>
</protein>
<evidence type="ECO:0000256" key="1">
    <source>
        <dbReference type="SAM" id="MobiDB-lite"/>
    </source>
</evidence>
<gene>
    <name evidence="2" type="ORF">J1605_014415</name>
</gene>
<comment type="caution">
    <text evidence="2">The sequence shown here is derived from an EMBL/GenBank/DDBJ whole genome shotgun (WGS) entry which is preliminary data.</text>
</comment>
<name>A0AB34GG64_ESCRO</name>
<organism evidence="2 3">
    <name type="scientific">Eschrichtius robustus</name>
    <name type="common">California gray whale</name>
    <name type="synonym">Eschrichtius gibbosus</name>
    <dbReference type="NCBI Taxonomy" id="9764"/>
    <lineage>
        <taxon>Eukaryota</taxon>
        <taxon>Metazoa</taxon>
        <taxon>Chordata</taxon>
        <taxon>Craniata</taxon>
        <taxon>Vertebrata</taxon>
        <taxon>Euteleostomi</taxon>
        <taxon>Mammalia</taxon>
        <taxon>Eutheria</taxon>
        <taxon>Laurasiatheria</taxon>
        <taxon>Artiodactyla</taxon>
        <taxon>Whippomorpha</taxon>
        <taxon>Cetacea</taxon>
        <taxon>Mysticeti</taxon>
        <taxon>Eschrichtiidae</taxon>
        <taxon>Eschrichtius</taxon>
    </lineage>
</organism>
<reference evidence="2 3" key="1">
    <citation type="submission" date="2022-11" db="EMBL/GenBank/DDBJ databases">
        <title>Whole genome sequence of Eschrichtius robustus ER-17-0199.</title>
        <authorList>
            <person name="Bruniche-Olsen A."/>
            <person name="Black A.N."/>
            <person name="Fields C.J."/>
            <person name="Walden K."/>
            <person name="Dewoody J.A."/>
        </authorList>
    </citation>
    <scope>NUCLEOTIDE SEQUENCE [LARGE SCALE GENOMIC DNA]</scope>
    <source>
        <strain evidence="2">ER-17-0199</strain>
        <tissue evidence="2">Blubber</tissue>
    </source>
</reference>
<feature type="region of interest" description="Disordered" evidence="1">
    <location>
        <begin position="29"/>
        <end position="49"/>
    </location>
</feature>
<dbReference type="EMBL" id="JAIQCJ010002304">
    <property type="protein sequence ID" value="KAJ8777525.1"/>
    <property type="molecule type" value="Genomic_DNA"/>
</dbReference>